<accession>A0A7Y7Y247</accession>
<dbReference type="EMBL" id="JACAQE010000007">
    <property type="protein sequence ID" value="NWC16176.1"/>
    <property type="molecule type" value="Genomic_DNA"/>
</dbReference>
<evidence type="ECO:0000313" key="2">
    <source>
        <dbReference type="Proteomes" id="UP000517547"/>
    </source>
</evidence>
<name>A0A7Y7Y247_9PSED</name>
<protein>
    <submittedName>
        <fullName evidence="1">Uncharacterized protein</fullName>
    </submittedName>
</protein>
<comment type="caution">
    <text evidence="1">The sequence shown here is derived from an EMBL/GenBank/DDBJ whole genome shotgun (WGS) entry which is preliminary data.</text>
</comment>
<gene>
    <name evidence="1" type="ORF">HX845_21140</name>
</gene>
<sequence length="81" mass="8850">MNDLDLLSGISLPELIRTLAQNHLAHLVCAEDQRNLDLAVERAEGFIEGLDAARVLKPAIIDALYMAVDRAARAREAELAV</sequence>
<organism evidence="1 2">
    <name type="scientific">Pseudomonas gingeri</name>
    <dbReference type="NCBI Taxonomy" id="117681"/>
    <lineage>
        <taxon>Bacteria</taxon>
        <taxon>Pseudomonadati</taxon>
        <taxon>Pseudomonadota</taxon>
        <taxon>Gammaproteobacteria</taxon>
        <taxon>Pseudomonadales</taxon>
        <taxon>Pseudomonadaceae</taxon>
        <taxon>Pseudomonas</taxon>
    </lineage>
</organism>
<dbReference type="Proteomes" id="UP000517547">
    <property type="component" value="Unassembled WGS sequence"/>
</dbReference>
<dbReference type="AlphaFoldDB" id="A0A7Y7Y247"/>
<dbReference type="RefSeq" id="WP_017123939.1">
    <property type="nucleotide sequence ID" value="NZ_JACAQE010000007.1"/>
</dbReference>
<evidence type="ECO:0000313" key="1">
    <source>
        <dbReference type="EMBL" id="NWC16176.1"/>
    </source>
</evidence>
<proteinExistence type="predicted"/>
<reference evidence="1 2" key="1">
    <citation type="submission" date="2020-04" db="EMBL/GenBank/DDBJ databases">
        <title>Molecular characterization of pseudomonads from Agaricus bisporus reveal novel blotch 2 pathogens in Western Europe.</title>
        <authorList>
            <person name="Taparia T."/>
            <person name="Krijger M."/>
            <person name="Haynes E."/>
            <person name="Elpinstone J.G."/>
            <person name="Noble R."/>
            <person name="Van Der Wolf J."/>
        </authorList>
    </citation>
    <scope>NUCLEOTIDE SEQUENCE [LARGE SCALE GENOMIC DNA]</scope>
    <source>
        <strain evidence="1 2">IPO3738</strain>
    </source>
</reference>